<dbReference type="Gene3D" id="2.40.10.120">
    <property type="match status" value="1"/>
</dbReference>
<evidence type="ECO:0000256" key="2">
    <source>
        <dbReference type="ARBA" id="ARBA00022801"/>
    </source>
</evidence>
<dbReference type="InterPro" id="IPR051201">
    <property type="entry name" value="Chloro_Bact_Ser_Proteases"/>
</dbReference>
<keyword evidence="3" id="KW-0472">Membrane</keyword>
<keyword evidence="1" id="KW-0645">Protease</keyword>
<dbReference type="PANTHER" id="PTHR43343:SF3">
    <property type="entry name" value="PROTEASE DO-LIKE 8, CHLOROPLASTIC"/>
    <property type="match status" value="1"/>
</dbReference>
<dbReference type="InterPro" id="IPR009003">
    <property type="entry name" value="Peptidase_S1_PA"/>
</dbReference>
<proteinExistence type="predicted"/>
<dbReference type="SUPFAM" id="SSF50156">
    <property type="entry name" value="PDZ domain-like"/>
    <property type="match status" value="1"/>
</dbReference>
<dbReference type="PRINTS" id="PR00834">
    <property type="entry name" value="PROTEASES2C"/>
</dbReference>
<organism evidence="5 6">
    <name type="scientific">Candidatus Dojkabacteria bacterium</name>
    <dbReference type="NCBI Taxonomy" id="2099670"/>
    <lineage>
        <taxon>Bacteria</taxon>
        <taxon>Candidatus Dojkabacteria</taxon>
    </lineage>
</organism>
<dbReference type="InterPro" id="IPR036034">
    <property type="entry name" value="PDZ_sf"/>
</dbReference>
<dbReference type="Pfam" id="PF13365">
    <property type="entry name" value="Trypsin_2"/>
    <property type="match status" value="1"/>
</dbReference>
<feature type="domain" description="PDZ" evidence="4">
    <location>
        <begin position="316"/>
        <end position="393"/>
    </location>
</feature>
<dbReference type="SUPFAM" id="SSF50494">
    <property type="entry name" value="Trypsin-like serine proteases"/>
    <property type="match status" value="1"/>
</dbReference>
<evidence type="ECO:0000256" key="3">
    <source>
        <dbReference type="SAM" id="Phobius"/>
    </source>
</evidence>
<dbReference type="Proteomes" id="UP000781173">
    <property type="component" value="Unassembled WGS sequence"/>
</dbReference>
<keyword evidence="3" id="KW-1133">Transmembrane helix</keyword>
<dbReference type="GO" id="GO:0004252">
    <property type="term" value="F:serine-type endopeptidase activity"/>
    <property type="evidence" value="ECO:0007669"/>
    <property type="project" value="InterPro"/>
</dbReference>
<name>A0A952DV45_9BACT</name>
<dbReference type="AlphaFoldDB" id="A0A952DV45"/>
<accession>A0A952DV45</accession>
<reference evidence="5" key="1">
    <citation type="journal article" date="2022" name="ISME J.">
        <title>A general approach to explore prokaryotic protein glycosylation reveals the unique surface layer modulation of an anammox bacterium.</title>
        <authorList>
            <person name="Pabst M."/>
            <person name="Grouzdev D.S."/>
            <person name="Lawson C.E."/>
            <person name="Kleikamp H.B.C."/>
            <person name="de Ram C."/>
            <person name="Louwen R."/>
            <person name="Lin Y.M."/>
            <person name="Lucker S."/>
            <person name="van Loosdrecht M.C.M."/>
            <person name="Laureni M."/>
        </authorList>
    </citation>
    <scope>NUCLEOTIDE SEQUENCE</scope>
    <source>
        <strain evidence="5">BROCD043</strain>
    </source>
</reference>
<evidence type="ECO:0000259" key="4">
    <source>
        <dbReference type="SMART" id="SM00228"/>
    </source>
</evidence>
<dbReference type="InterPro" id="IPR001940">
    <property type="entry name" value="Peptidase_S1C"/>
</dbReference>
<dbReference type="Pfam" id="PF13180">
    <property type="entry name" value="PDZ_2"/>
    <property type="match status" value="1"/>
</dbReference>
<dbReference type="GO" id="GO:0006508">
    <property type="term" value="P:proteolysis"/>
    <property type="evidence" value="ECO:0007669"/>
    <property type="project" value="UniProtKB-KW"/>
</dbReference>
<feature type="transmembrane region" description="Helical" evidence="3">
    <location>
        <begin position="28"/>
        <end position="53"/>
    </location>
</feature>
<dbReference type="InterPro" id="IPR001478">
    <property type="entry name" value="PDZ"/>
</dbReference>
<dbReference type="EMBL" id="JACFOF010000001">
    <property type="protein sequence ID" value="MBW7953237.1"/>
    <property type="molecule type" value="Genomic_DNA"/>
</dbReference>
<dbReference type="Gene3D" id="2.30.42.10">
    <property type="match status" value="1"/>
</dbReference>
<comment type="caution">
    <text evidence="5">The sequence shown here is derived from an EMBL/GenBank/DDBJ whole genome shotgun (WGS) entry which is preliminary data.</text>
</comment>
<evidence type="ECO:0000313" key="5">
    <source>
        <dbReference type="EMBL" id="MBW7953237.1"/>
    </source>
</evidence>
<gene>
    <name evidence="5" type="ORF">H3C67_00410</name>
</gene>
<protein>
    <submittedName>
        <fullName evidence="5">Trypsin-like peptidase domain-containing protein</fullName>
    </submittedName>
</protein>
<dbReference type="PANTHER" id="PTHR43343">
    <property type="entry name" value="PEPTIDASE S12"/>
    <property type="match status" value="1"/>
</dbReference>
<sequence>MQTAEKISTENNVVKESTKPAKKTSRRFRFGCVFFVLFLLTICCGVVSVLWLAGYVQKYTCSLVLPKSQIWEYLTCENYNLSTVGEGEYRYQEKTDQITITSQEQLITSVVESASPSVVAIGIRGDSFSEDRVIGTGFVVTENGLIVTNRHVVEDRNAQYFVTLNESENPISVEKIHRDPINDIALITINQSGLKPLPLGDSQKLIQGQTVVAIGNPLGRFSGTVTSGIISGLNREVQISEGFFSSGVQTYEDVIQTDAAINPGNSGGPLLNTSAEVIGMNFATISGADNLSFAIPVNRIKDRIDELNRFGKFRIPYLGVEYRLRIVFVDGRSTVGAEILRVLSDSPAALAGITRGDIIIEFAGQDLENQSLFSLIQKSEIGSKVQVGIFRNRETFETTVTIAERE</sequence>
<dbReference type="SMART" id="SM00228">
    <property type="entry name" value="PDZ"/>
    <property type="match status" value="1"/>
</dbReference>
<keyword evidence="3" id="KW-0812">Transmembrane</keyword>
<evidence type="ECO:0000256" key="1">
    <source>
        <dbReference type="ARBA" id="ARBA00022670"/>
    </source>
</evidence>
<keyword evidence="2" id="KW-0378">Hydrolase</keyword>
<evidence type="ECO:0000313" key="6">
    <source>
        <dbReference type="Proteomes" id="UP000781173"/>
    </source>
</evidence>